<gene>
    <name evidence="2" type="ORF">SAMN02910432_01310</name>
</gene>
<accession>A0A1I2RNX5</accession>
<evidence type="ECO:0000313" key="3">
    <source>
        <dbReference type="Proteomes" id="UP000182635"/>
    </source>
</evidence>
<protein>
    <submittedName>
        <fullName evidence="2">ECF transporter S component, folate family</fullName>
    </submittedName>
</protein>
<feature type="transmembrane region" description="Helical" evidence="1">
    <location>
        <begin position="12"/>
        <end position="30"/>
    </location>
</feature>
<dbReference type="GO" id="GO:0022857">
    <property type="term" value="F:transmembrane transporter activity"/>
    <property type="evidence" value="ECO:0007669"/>
    <property type="project" value="InterPro"/>
</dbReference>
<dbReference type="EMBL" id="FOPI01000019">
    <property type="protein sequence ID" value="SFG42364.1"/>
    <property type="molecule type" value="Genomic_DNA"/>
</dbReference>
<keyword evidence="1" id="KW-0812">Transmembrane</keyword>
<feature type="transmembrane region" description="Helical" evidence="1">
    <location>
        <begin position="42"/>
        <end position="61"/>
    </location>
</feature>
<dbReference type="RefSeq" id="WP_014074223.1">
    <property type="nucleotide sequence ID" value="NZ_AYYL01000012.1"/>
</dbReference>
<dbReference type="OrthoDB" id="4624at2"/>
<dbReference type="Pfam" id="PF12822">
    <property type="entry name" value="ECF_trnsprt"/>
    <property type="match status" value="1"/>
</dbReference>
<dbReference type="Gene3D" id="1.10.1760.20">
    <property type="match status" value="1"/>
</dbReference>
<feature type="transmembrane region" description="Helical" evidence="1">
    <location>
        <begin position="113"/>
        <end position="136"/>
    </location>
</feature>
<name>A0A1I2RNX5_9LACO</name>
<organism evidence="2 3">
    <name type="scientific">Ligilactobacillus ruminis DSM 20403 = NBRC 102161</name>
    <dbReference type="NCBI Taxonomy" id="1423798"/>
    <lineage>
        <taxon>Bacteria</taxon>
        <taxon>Bacillati</taxon>
        <taxon>Bacillota</taxon>
        <taxon>Bacilli</taxon>
        <taxon>Lactobacillales</taxon>
        <taxon>Lactobacillaceae</taxon>
        <taxon>Ligilactobacillus</taxon>
    </lineage>
</organism>
<dbReference type="InterPro" id="IPR030949">
    <property type="entry name" value="ECF_S_folate_fam"/>
</dbReference>
<dbReference type="GeneID" id="29803386"/>
<evidence type="ECO:0000313" key="2">
    <source>
        <dbReference type="EMBL" id="SFG42364.1"/>
    </source>
</evidence>
<feature type="transmembrane region" description="Helical" evidence="1">
    <location>
        <begin position="156"/>
        <end position="173"/>
    </location>
</feature>
<keyword evidence="1" id="KW-1133">Transmembrane helix</keyword>
<dbReference type="InterPro" id="IPR024529">
    <property type="entry name" value="ECF_trnsprt_substrate-spec"/>
</dbReference>
<dbReference type="Proteomes" id="UP000182635">
    <property type="component" value="Unassembled WGS sequence"/>
</dbReference>
<dbReference type="NCBIfam" id="TIGR04518">
    <property type="entry name" value="ECF_S_folT_fam"/>
    <property type="match status" value="1"/>
</dbReference>
<reference evidence="3" key="1">
    <citation type="submission" date="2016-10" db="EMBL/GenBank/DDBJ databases">
        <authorList>
            <person name="Varghese N."/>
            <person name="Submissions S."/>
        </authorList>
    </citation>
    <scope>NUCLEOTIDE SEQUENCE [LARGE SCALE GENOMIC DNA]</scope>
    <source>
        <strain evidence="3">DSM 20403</strain>
    </source>
</reference>
<sequence>MTKLTWSSPKLTTRTLTFGALLIAIQLCLSKLSVGPENVVKVGLGFIGTAMIGYFLGPWLGGVALVLNDLISNTVFSTGSSFFIGFTFSAFVTGVIAGLFLHRQEITWQRLATYTFFQILISNVFFNTMWIFLMYFQTKTAGALYGLLAQRLPKEIISWPIEVIVLLFLMNAIERLPIKSLNNN</sequence>
<evidence type="ECO:0000256" key="1">
    <source>
        <dbReference type="SAM" id="Phobius"/>
    </source>
</evidence>
<feature type="transmembrane region" description="Helical" evidence="1">
    <location>
        <begin position="81"/>
        <end position="101"/>
    </location>
</feature>
<dbReference type="AlphaFoldDB" id="A0A1I2RNX5"/>
<keyword evidence="1" id="KW-0472">Membrane</keyword>
<proteinExistence type="predicted"/>